<evidence type="ECO:0000313" key="3">
    <source>
        <dbReference type="EMBL" id="KAK3167584.1"/>
    </source>
</evidence>
<protein>
    <recommendedName>
        <fullName evidence="2">Heterokaryon incompatibility domain-containing protein</fullName>
    </recommendedName>
</protein>
<dbReference type="EMBL" id="JASNWA010000011">
    <property type="protein sequence ID" value="KAK3167584.1"/>
    <property type="molecule type" value="Genomic_DNA"/>
</dbReference>
<organism evidence="3 4">
    <name type="scientific">Lepraria neglecta</name>
    <dbReference type="NCBI Taxonomy" id="209136"/>
    <lineage>
        <taxon>Eukaryota</taxon>
        <taxon>Fungi</taxon>
        <taxon>Dikarya</taxon>
        <taxon>Ascomycota</taxon>
        <taxon>Pezizomycotina</taxon>
        <taxon>Lecanoromycetes</taxon>
        <taxon>OSLEUM clade</taxon>
        <taxon>Lecanoromycetidae</taxon>
        <taxon>Lecanorales</taxon>
        <taxon>Lecanorineae</taxon>
        <taxon>Stereocaulaceae</taxon>
        <taxon>Lepraria</taxon>
    </lineage>
</organism>
<dbReference type="PANTHER" id="PTHR24148">
    <property type="entry name" value="ANKYRIN REPEAT DOMAIN-CONTAINING PROTEIN 39 HOMOLOG-RELATED"/>
    <property type="match status" value="1"/>
</dbReference>
<dbReference type="Proteomes" id="UP001276659">
    <property type="component" value="Unassembled WGS sequence"/>
</dbReference>
<evidence type="ECO:0000313" key="4">
    <source>
        <dbReference type="Proteomes" id="UP001276659"/>
    </source>
</evidence>
<keyword evidence="4" id="KW-1185">Reference proteome</keyword>
<reference evidence="3" key="1">
    <citation type="submission" date="2022-11" db="EMBL/GenBank/DDBJ databases">
        <title>Chromosomal genome sequence assembly and mating type (MAT) locus characterization of the leprose asexual lichenized fungus Lepraria neglecta (Nyl.) Erichsen.</title>
        <authorList>
            <person name="Allen J.L."/>
            <person name="Pfeffer B."/>
        </authorList>
    </citation>
    <scope>NUCLEOTIDE SEQUENCE</scope>
    <source>
        <strain evidence="3">Allen 5258</strain>
    </source>
</reference>
<evidence type="ECO:0000256" key="1">
    <source>
        <dbReference type="SAM" id="MobiDB-lite"/>
    </source>
</evidence>
<dbReference type="InterPro" id="IPR052895">
    <property type="entry name" value="HetReg/Transcr_Mod"/>
</dbReference>
<comment type="caution">
    <text evidence="3">The sequence shown here is derived from an EMBL/GenBank/DDBJ whole genome shotgun (WGS) entry which is preliminary data.</text>
</comment>
<dbReference type="Pfam" id="PF06985">
    <property type="entry name" value="HET"/>
    <property type="match status" value="1"/>
</dbReference>
<evidence type="ECO:0000259" key="2">
    <source>
        <dbReference type="Pfam" id="PF06985"/>
    </source>
</evidence>
<name>A0AAD9YX41_9LECA</name>
<proteinExistence type="predicted"/>
<dbReference type="PANTHER" id="PTHR24148:SF80">
    <property type="entry name" value="HETEROKARYON INCOMPATIBILITY DOMAIN-CONTAINING PROTEIN"/>
    <property type="match status" value="1"/>
</dbReference>
<feature type="region of interest" description="Disordered" evidence="1">
    <location>
        <begin position="46"/>
        <end position="66"/>
    </location>
</feature>
<accession>A0AAD9YX41</accession>
<dbReference type="Pfam" id="PF26639">
    <property type="entry name" value="Het-6_barrel"/>
    <property type="match status" value="1"/>
</dbReference>
<dbReference type="InterPro" id="IPR010730">
    <property type="entry name" value="HET"/>
</dbReference>
<gene>
    <name evidence="3" type="ORF">OEA41_010711</name>
</gene>
<feature type="domain" description="Heterokaryon incompatibility" evidence="2">
    <location>
        <begin position="128"/>
        <end position="277"/>
    </location>
</feature>
<dbReference type="AlphaFoldDB" id="A0AAD9YX41"/>
<sequence>MGRPTIAKPGTVYEDFDAVTQNLLNAYITNIGPPEPLSQTFSFKFDQSNQSGESGGTMHPPGMHPPLKHPKDIRVLELHAGSFEDELYCNLHVCSLGFDLPPAPEEGTYRYDRCAFAISRENHTLLWYTALSYVWGAPIFDKPLTCNGFQTAITQNLDLALRHVRQPDSSVNLWVDQICINQDDLKEKGLQVDLMSKIYQRSWVTVVWLGEEADNSSEALESMRDFNAVFQYELDESAPDPDFFSKNRLPEPRSQQWQDLDNLLARPWFQRVWVIQEVALSSDVEVLCGRKCVSWADISIFAGHIARQDLTQYLEALTEVAGDVSESGIDRIKKIDGMKEYTKIKISPDYQSGLLSNLVECRGSKATNLRDKVFAVMGIKPTIRKADYSASVCDVYTEAAKTVNSQELISLLCCVDHPNQIPDLPSWVPDWSTPRHTATLGYQGRNHGVYTASGEPRVLPEVSIDGKALAMPGILFDNITTTGQIVSNPALADLRHPSSRASEFVIESIDLALKHCQPFPSSSSIFSAFCRTLVAGKDHTGVMKAPFEDYAPIFALLIDSATGRSPTFPDQPSFKRKLTLDNLEVRQPSRVYRKMQIAFKAAVEGRRFAVTRKGYMGLVPRTAQVGDEICVFLGGYVSFVVRRIHGKEEFELVGECYVHGIMNGEVMQMDLPREDIILI</sequence>